<evidence type="ECO:0000256" key="3">
    <source>
        <dbReference type="ARBA" id="ARBA00022763"/>
    </source>
</evidence>
<feature type="compositionally biased region" description="Polar residues" evidence="9">
    <location>
        <begin position="91"/>
        <end position="104"/>
    </location>
</feature>
<dbReference type="GO" id="GO:0006325">
    <property type="term" value="P:chromatin organization"/>
    <property type="evidence" value="ECO:0007669"/>
    <property type="project" value="UniProtKB-KW"/>
</dbReference>
<dbReference type="STRING" id="703135.A0A2A9NR09"/>
<feature type="region of interest" description="Disordered" evidence="9">
    <location>
        <begin position="585"/>
        <end position="618"/>
    </location>
</feature>
<keyword evidence="4" id="KW-0156">Chromatin regulator</keyword>
<dbReference type="EMBL" id="KZ301999">
    <property type="protein sequence ID" value="PFH50697.1"/>
    <property type="molecule type" value="Genomic_DNA"/>
</dbReference>
<dbReference type="OrthoDB" id="5364245at2759"/>
<evidence type="ECO:0000256" key="1">
    <source>
        <dbReference type="ARBA" id="ARBA00004123"/>
    </source>
</evidence>
<sequence length="1363" mass="150981">MDHQDLLQERVAQLKTISDRRNVLLREMYYLIQLRNNAGHSLSLAQQDEDDDLHVFLQRFDLNKDPESGSIANFNENELVTLTQNICSRPASTVPSPASVQSPERTPEREFVDVDAPSDAVRTSPPPETVEVSLRARHSKSKSPAVISPKADEESDDELDLLKSYNQEPVSAGAAVTSPNRTPSPEVVDLADDLADGEGEIDMDEDVDVVSSPKSVIEVVDSPKQPSSTKDNEVIGQQGSPLANHDTEDQRMVVDEITVDDVEDEGLESTTVPQTPQDWPPQSSPPLELSATSADLERDGILKRNASPGAQQGLNYAPEVIQQLQPSTIPSVFPVFSIFSPKPVIIAAPTTPLTESTYNFGTGDESSASVQQSSVTPTLTYNRYRPEYTLPPLKLLPAEYNRKIKTKQRKRDKEREKSEGKKDTGKDDWAPMGLNRWTATITANPVWKRVSRATKCLSSREWGVAMTELRLVRAVDRIETLKNAGRWSFRQPKKQRGIGGLTKSHWDYLMDEMKWMRIDFREERRWKMALAYNLSTSVLEWHAAGNQGERLAHGIVVRWKRLQPSDKLLDAMEDVEITVEDPMQLVESQEQSPQPPKSSLLGLDYGSEDEDEDEQDREVMDALQPSTLLEEALDASASMLNVEGPEPAFPEMKMEDPDDEGILRNPDQTNLELPQNTINAAPKLTGDGEQEGTFGLKSTSSDPVLGSDSTIQFVDRETSITPAKPGAKSNLHASIREQIAHSDDTKLFLDFAELHIDDSIFPQISESRGDAVFPPKDFFLDMQPYGMLDVAPVVVPVPVEGKKKSGRNDRDDPNKRAEDVTYTKLFPTGQFMHGKATLVGPLIPSKRWKDGVWSAIEEPPITPDPDSGIKISEESQSDLFENRSSNAAAMLYAMQWQAAMSKERDSRRKPSDHIWTASDDALLKSFIDKYPYNWYLIAECFNASRITIATDKRTPRDCLERWREKWGADLRLRQQDANNAPPVEGTPPPTTNQSQMTTRGVKRLASSSVSSPTLGTTPSGGEPRKRRRHTLLQDTIRKYTKKRIETLQKANTQRKPSVIHETHGQLAKMPKLSPAELIRLKAEKDARDYQELLAKKKQAEEYGRQAMQAKNQLLQQQQQQQQAQQPQAQQPQTQQQPQQSPHQTQATPQQQQQQASSTAIARPPSIGIPTTPQNVPQIRSQQVNISQQQRLAAALANASARLSPSQLQVHAQQTRAMGQASHHAQVQALAQNFAQQLPSQVQNANQTATGVSISPPHMSTAFVNRDAASSPGHLSPPHNTVISTNATGSPRPASAQAHAQSALLQHVAGTAGLTRTASMGGGYYQAAGLQGFTAEQLGRLQMMTSQHAQQAGQQTQLGNGFGQ</sequence>
<comment type="similarity">
    <text evidence="2">Belongs to the EAF1 family.</text>
</comment>
<organism evidence="12 13">
    <name type="scientific">Amanita thiersii Skay4041</name>
    <dbReference type="NCBI Taxonomy" id="703135"/>
    <lineage>
        <taxon>Eukaryota</taxon>
        <taxon>Fungi</taxon>
        <taxon>Dikarya</taxon>
        <taxon>Basidiomycota</taxon>
        <taxon>Agaricomycotina</taxon>
        <taxon>Agaricomycetes</taxon>
        <taxon>Agaricomycetidae</taxon>
        <taxon>Agaricales</taxon>
        <taxon>Pluteineae</taxon>
        <taxon>Amanitaceae</taxon>
        <taxon>Amanita</taxon>
    </lineage>
</organism>
<evidence type="ECO:0000256" key="9">
    <source>
        <dbReference type="SAM" id="MobiDB-lite"/>
    </source>
</evidence>
<feature type="compositionally biased region" description="Low complexity" evidence="9">
    <location>
        <begin position="1115"/>
        <end position="1159"/>
    </location>
</feature>
<dbReference type="PANTHER" id="PTHR46459">
    <property type="entry name" value="E1A-BINDING PROTEIN P400-RELATED"/>
    <property type="match status" value="1"/>
</dbReference>
<feature type="compositionally biased region" description="Polar residues" evidence="9">
    <location>
        <begin position="1277"/>
        <end position="1288"/>
    </location>
</feature>
<evidence type="ECO:0000256" key="2">
    <source>
        <dbReference type="ARBA" id="ARBA00008913"/>
    </source>
</evidence>
<reference evidence="12 13" key="1">
    <citation type="submission" date="2014-02" db="EMBL/GenBank/DDBJ databases">
        <title>Transposable element dynamics among asymbiotic and ectomycorrhizal Amanita fungi.</title>
        <authorList>
            <consortium name="DOE Joint Genome Institute"/>
            <person name="Hess J."/>
            <person name="Skrede I."/>
            <person name="Wolfe B."/>
            <person name="LaButti K."/>
            <person name="Ohm R.A."/>
            <person name="Grigoriev I.V."/>
            <person name="Pringle A."/>
        </authorList>
    </citation>
    <scope>NUCLEOTIDE SEQUENCE [LARGE SCALE GENOMIC DNA]</scope>
    <source>
        <strain evidence="12 13">SKay4041</strain>
    </source>
</reference>
<keyword evidence="3" id="KW-0227">DNA damage</keyword>
<feature type="domain" description="Myb-like" evidence="10">
    <location>
        <begin position="915"/>
        <end position="966"/>
    </location>
</feature>
<feature type="region of interest" description="Disordered" evidence="9">
    <location>
        <begin position="971"/>
        <end position="1029"/>
    </location>
</feature>
<dbReference type="SMART" id="SM00717">
    <property type="entry name" value="SANT"/>
    <property type="match status" value="1"/>
</dbReference>
<dbReference type="CDD" id="cd00167">
    <property type="entry name" value="SANT"/>
    <property type="match status" value="1"/>
</dbReference>
<dbReference type="SUPFAM" id="SSF46689">
    <property type="entry name" value="Homeodomain-like"/>
    <property type="match status" value="1"/>
</dbReference>
<accession>A0A2A9NR09</accession>
<evidence type="ECO:0000313" key="13">
    <source>
        <dbReference type="Proteomes" id="UP000242287"/>
    </source>
</evidence>
<keyword evidence="13" id="KW-1185">Reference proteome</keyword>
<dbReference type="PROSITE" id="PS50090">
    <property type="entry name" value="MYB_LIKE"/>
    <property type="match status" value="1"/>
</dbReference>
<dbReference type="Pfam" id="PF13921">
    <property type="entry name" value="Myb_DNA-bind_6"/>
    <property type="match status" value="1"/>
</dbReference>
<evidence type="ECO:0000256" key="6">
    <source>
        <dbReference type="ARBA" id="ARBA00023242"/>
    </source>
</evidence>
<dbReference type="GO" id="GO:0005634">
    <property type="term" value="C:nucleus"/>
    <property type="evidence" value="ECO:0007669"/>
    <property type="project" value="UniProtKB-SubCell"/>
</dbReference>
<evidence type="ECO:0000259" key="10">
    <source>
        <dbReference type="PROSITE" id="PS50090"/>
    </source>
</evidence>
<proteinExistence type="inferred from homology"/>
<evidence type="ECO:0000256" key="5">
    <source>
        <dbReference type="ARBA" id="ARBA00023204"/>
    </source>
</evidence>
<evidence type="ECO:0000259" key="11">
    <source>
        <dbReference type="PROSITE" id="PS51204"/>
    </source>
</evidence>
<feature type="region of interest" description="Disordered" evidence="9">
    <location>
        <begin position="1110"/>
        <end position="1174"/>
    </location>
</feature>
<protein>
    <recommendedName>
        <fullName evidence="8">Vacuolar import and degradation protein 21</fullName>
    </recommendedName>
</protein>
<feature type="region of interest" description="Disordered" evidence="9">
    <location>
        <begin position="264"/>
        <end position="289"/>
    </location>
</feature>
<evidence type="ECO:0000256" key="7">
    <source>
        <dbReference type="ARBA" id="ARBA00025178"/>
    </source>
</evidence>
<dbReference type="Pfam" id="PF07529">
    <property type="entry name" value="HSA"/>
    <property type="match status" value="1"/>
</dbReference>
<dbReference type="PANTHER" id="PTHR46459:SF1">
    <property type="entry name" value="E1A-BINDING PROTEIN P400"/>
    <property type="match status" value="1"/>
</dbReference>
<dbReference type="SMART" id="SM00573">
    <property type="entry name" value="HSA"/>
    <property type="match status" value="1"/>
</dbReference>
<keyword evidence="6" id="KW-0539">Nucleus</keyword>
<dbReference type="GO" id="GO:0035267">
    <property type="term" value="C:NuA4 histone acetyltransferase complex"/>
    <property type="evidence" value="ECO:0007669"/>
    <property type="project" value="TreeGrafter"/>
</dbReference>
<feature type="compositionally biased region" description="Acidic residues" evidence="9">
    <location>
        <begin position="606"/>
        <end position="616"/>
    </location>
</feature>
<evidence type="ECO:0000256" key="8">
    <source>
        <dbReference type="ARBA" id="ARBA00029670"/>
    </source>
</evidence>
<dbReference type="Gene3D" id="1.10.10.60">
    <property type="entry name" value="Homeodomain-like"/>
    <property type="match status" value="1"/>
</dbReference>
<feature type="region of interest" description="Disordered" evidence="9">
    <location>
        <begin position="401"/>
        <end position="429"/>
    </location>
</feature>
<feature type="compositionally biased region" description="Polar residues" evidence="9">
    <location>
        <begin position="1005"/>
        <end position="1019"/>
    </location>
</feature>
<feature type="compositionally biased region" description="Polar residues" evidence="9">
    <location>
        <begin position="268"/>
        <end position="277"/>
    </location>
</feature>
<dbReference type="GO" id="GO:0006281">
    <property type="term" value="P:DNA repair"/>
    <property type="evidence" value="ECO:0007669"/>
    <property type="project" value="UniProtKB-KW"/>
</dbReference>
<gene>
    <name evidence="12" type="ORF">AMATHDRAFT_60687</name>
</gene>
<dbReference type="GO" id="GO:0003682">
    <property type="term" value="F:chromatin binding"/>
    <property type="evidence" value="ECO:0007669"/>
    <property type="project" value="TreeGrafter"/>
</dbReference>
<comment type="subcellular location">
    <subcellularLocation>
        <location evidence="1">Nucleus</location>
    </subcellularLocation>
</comment>
<feature type="compositionally biased region" description="Polar residues" evidence="9">
    <location>
        <begin position="224"/>
        <end position="241"/>
    </location>
</feature>
<feature type="region of interest" description="Disordered" evidence="9">
    <location>
        <begin position="91"/>
        <end position="186"/>
    </location>
</feature>
<dbReference type="InterPro" id="IPR014012">
    <property type="entry name" value="HSA_dom"/>
</dbReference>
<comment type="function">
    <text evidence="7">Component of the NuA4 histone acetyltransferase complex which is involved in transcriptional activation of selected genes principally by acetylation of nucleosomal histone H4 and H2A. The NuA4 complex is also involved in DNA repair.</text>
</comment>
<keyword evidence="5" id="KW-0234">DNA repair</keyword>
<feature type="region of interest" description="Disordered" evidence="9">
    <location>
        <begin position="1266"/>
        <end position="1300"/>
    </location>
</feature>
<dbReference type="InterPro" id="IPR001005">
    <property type="entry name" value="SANT/Myb"/>
</dbReference>
<dbReference type="PROSITE" id="PS51204">
    <property type="entry name" value="HSA"/>
    <property type="match status" value="1"/>
</dbReference>
<feature type="compositionally biased region" description="Low complexity" evidence="9">
    <location>
        <begin position="585"/>
        <end position="603"/>
    </location>
</feature>
<evidence type="ECO:0000256" key="4">
    <source>
        <dbReference type="ARBA" id="ARBA00022853"/>
    </source>
</evidence>
<dbReference type="Proteomes" id="UP000242287">
    <property type="component" value="Unassembled WGS sequence"/>
</dbReference>
<name>A0A2A9NR09_9AGAR</name>
<feature type="region of interest" description="Disordered" evidence="9">
    <location>
        <begin position="217"/>
        <end position="251"/>
    </location>
</feature>
<feature type="compositionally biased region" description="Basic and acidic residues" evidence="9">
    <location>
        <begin position="411"/>
        <end position="429"/>
    </location>
</feature>
<dbReference type="InterPro" id="IPR009057">
    <property type="entry name" value="Homeodomain-like_sf"/>
</dbReference>
<evidence type="ECO:0000313" key="12">
    <source>
        <dbReference type="EMBL" id="PFH50697.1"/>
    </source>
</evidence>
<feature type="domain" description="HSA" evidence="11">
    <location>
        <begin position="493"/>
        <end position="573"/>
    </location>
</feature>
<feature type="region of interest" description="Disordered" evidence="9">
    <location>
        <begin position="1048"/>
        <end position="1067"/>
    </location>
</feature>